<dbReference type="Gene3D" id="3.30.2350.10">
    <property type="entry name" value="Pseudouridine synthase"/>
    <property type="match status" value="1"/>
</dbReference>
<dbReference type="PROSITE" id="PS01129">
    <property type="entry name" value="PSI_RLU"/>
    <property type="match status" value="1"/>
</dbReference>
<keyword evidence="3 5" id="KW-0413">Isomerase</keyword>
<comment type="function">
    <text evidence="5">Responsible for synthesis of pseudouridine from uracil.</text>
</comment>
<dbReference type="EC" id="5.4.99.-" evidence="5"/>
<dbReference type="GO" id="GO:0000455">
    <property type="term" value="P:enzyme-directed rRNA pseudouridine synthesis"/>
    <property type="evidence" value="ECO:0007669"/>
    <property type="project" value="TreeGrafter"/>
</dbReference>
<comment type="catalytic activity">
    <reaction evidence="1 5">
        <text>a uridine in RNA = a pseudouridine in RNA</text>
        <dbReference type="Rhea" id="RHEA:48348"/>
        <dbReference type="Rhea" id="RHEA-COMP:12068"/>
        <dbReference type="Rhea" id="RHEA-COMP:12069"/>
        <dbReference type="ChEBI" id="CHEBI:65314"/>
        <dbReference type="ChEBI" id="CHEBI:65315"/>
    </reaction>
</comment>
<dbReference type="GO" id="GO:0003723">
    <property type="term" value="F:RNA binding"/>
    <property type="evidence" value="ECO:0007669"/>
    <property type="project" value="InterPro"/>
</dbReference>
<evidence type="ECO:0000256" key="3">
    <source>
        <dbReference type="ARBA" id="ARBA00023235"/>
    </source>
</evidence>
<reference evidence="8" key="1">
    <citation type="submission" date="2014-03" db="EMBL/GenBank/DDBJ databases">
        <authorList>
            <person name="Urmite Genomes U."/>
        </authorList>
    </citation>
    <scope>NUCLEOTIDE SEQUENCE [LARGE SCALE GENOMIC DNA]</scope>
    <source>
        <strain evidence="8">HD-03</strain>
    </source>
</reference>
<dbReference type="PANTHER" id="PTHR21600:SF71">
    <property type="entry name" value="PSEUDOURIDINE SYNTHASE"/>
    <property type="match status" value="1"/>
</dbReference>
<sequence length="331" mass="38304">MVSICAFTMPRIQYSRKLGVEMKTKRMGDWLEVIIPEKWNGFTIEKILKKEWNVPRKLMHSFRSNREVTLNNENPHWKTATVKNGDVLRIRLFRPKPLEVTPTYMEIDVIYEDDHILVVNKPTGVFTHPNTPNEQDTLVNGVAFYFQMNGIEATPKYVHRLDRDTSGAILFAKHDLAIAMLGKELQERKIKRTYLAWAHGNIKPVRGKIIEPIGKDRHHPVRRRVSHGGQHAETHYEVLSYHAEGDASLVKLQLQTGRTHQIRVHLSYIGHPLIGDEMYGGKSSINYKQALHAARLTLVHPFTEEEVQCFAMPPKQSPLFTKEQIERLNQR</sequence>
<dbReference type="PANTHER" id="PTHR21600">
    <property type="entry name" value="MITOCHONDRIAL RNA PSEUDOURIDINE SYNTHASE"/>
    <property type="match status" value="1"/>
</dbReference>
<dbReference type="CDD" id="cd02869">
    <property type="entry name" value="PseudoU_synth_RluA_like"/>
    <property type="match status" value="1"/>
</dbReference>
<dbReference type="GO" id="GO:0140098">
    <property type="term" value="F:catalytic activity, acting on RNA"/>
    <property type="evidence" value="ECO:0007669"/>
    <property type="project" value="UniProtKB-ARBA"/>
</dbReference>
<dbReference type="AlphaFoldDB" id="A0A024P621"/>
<protein>
    <recommendedName>
        <fullName evidence="5">Pseudouridine synthase</fullName>
        <ecNumber evidence="5">5.4.99.-</ecNumber>
    </recommendedName>
</protein>
<evidence type="ECO:0000313" key="8">
    <source>
        <dbReference type="Proteomes" id="UP000028868"/>
    </source>
</evidence>
<evidence type="ECO:0000256" key="1">
    <source>
        <dbReference type="ARBA" id="ARBA00000073"/>
    </source>
</evidence>
<dbReference type="GO" id="GO:0009982">
    <property type="term" value="F:pseudouridine synthase activity"/>
    <property type="evidence" value="ECO:0007669"/>
    <property type="project" value="InterPro"/>
</dbReference>
<accession>A0A024P621</accession>
<reference evidence="7 8" key="2">
    <citation type="submission" date="2014-05" db="EMBL/GenBank/DDBJ databases">
        <title>Draft genome sequence of Halobacillus karajensis HK-03.</title>
        <authorList>
            <person name="Khelaifia S."/>
            <person name="Croce O."/>
            <person name="Lagier J.C."/>
            <person name="Raoult D."/>
        </authorList>
    </citation>
    <scope>NUCLEOTIDE SEQUENCE [LARGE SCALE GENOMIC DNA]</scope>
    <source>
        <strain evidence="7 8">HD-03</strain>
    </source>
</reference>
<comment type="similarity">
    <text evidence="2 5">Belongs to the pseudouridine synthase RluA family.</text>
</comment>
<dbReference type="InterPro" id="IPR006225">
    <property type="entry name" value="PsdUridine_synth_RluC/D"/>
</dbReference>
<dbReference type="InterPro" id="IPR050188">
    <property type="entry name" value="RluA_PseudoU_synthase"/>
</dbReference>
<dbReference type="SUPFAM" id="SSF55120">
    <property type="entry name" value="Pseudouridine synthase"/>
    <property type="match status" value="1"/>
</dbReference>
<dbReference type="Proteomes" id="UP000028868">
    <property type="component" value="Unassembled WGS sequence"/>
</dbReference>
<keyword evidence="8" id="KW-1185">Reference proteome</keyword>
<gene>
    <name evidence="7" type="primary">rluD_2</name>
    <name evidence="7" type="ORF">BN983_02361</name>
</gene>
<evidence type="ECO:0000256" key="2">
    <source>
        <dbReference type="ARBA" id="ARBA00010876"/>
    </source>
</evidence>
<feature type="domain" description="Pseudouridine synthase RsuA/RluA-like" evidence="6">
    <location>
        <begin position="115"/>
        <end position="267"/>
    </location>
</feature>
<dbReference type="InterPro" id="IPR020103">
    <property type="entry name" value="PsdUridine_synth_cat_dom_sf"/>
</dbReference>
<evidence type="ECO:0000256" key="5">
    <source>
        <dbReference type="RuleBase" id="RU362028"/>
    </source>
</evidence>
<dbReference type="EMBL" id="CCDI010000002">
    <property type="protein sequence ID" value="CDQ24096.1"/>
    <property type="molecule type" value="Genomic_DNA"/>
</dbReference>
<name>A0A024P621_9BACI</name>
<proteinExistence type="inferred from homology"/>
<dbReference type="NCBIfam" id="TIGR00005">
    <property type="entry name" value="rluA_subfam"/>
    <property type="match status" value="1"/>
</dbReference>
<dbReference type="FunFam" id="3.30.2350.10:FF:000005">
    <property type="entry name" value="Pseudouridine synthase"/>
    <property type="match status" value="1"/>
</dbReference>
<feature type="active site" evidence="4">
    <location>
        <position position="162"/>
    </location>
</feature>
<evidence type="ECO:0000313" key="7">
    <source>
        <dbReference type="EMBL" id="CDQ24096.1"/>
    </source>
</evidence>
<dbReference type="InterPro" id="IPR006145">
    <property type="entry name" value="PsdUridine_synth_RsuA/RluA"/>
</dbReference>
<dbReference type="InterPro" id="IPR006224">
    <property type="entry name" value="PsdUridine_synth_RluA-like_CS"/>
</dbReference>
<evidence type="ECO:0000256" key="4">
    <source>
        <dbReference type="PIRSR" id="PIRSR606225-1"/>
    </source>
</evidence>
<organism evidence="7 8">
    <name type="scientific">Halobacillus karajensis</name>
    <dbReference type="NCBI Taxonomy" id="195088"/>
    <lineage>
        <taxon>Bacteria</taxon>
        <taxon>Bacillati</taxon>
        <taxon>Bacillota</taxon>
        <taxon>Bacilli</taxon>
        <taxon>Bacillales</taxon>
        <taxon>Bacillaceae</taxon>
        <taxon>Halobacillus</taxon>
    </lineage>
</organism>
<dbReference type="Pfam" id="PF00849">
    <property type="entry name" value="PseudoU_synth_2"/>
    <property type="match status" value="1"/>
</dbReference>
<comment type="caution">
    <text evidence="7">The sequence shown here is derived from an EMBL/GenBank/DDBJ whole genome shotgun (WGS) entry which is preliminary data.</text>
</comment>
<evidence type="ECO:0000259" key="6">
    <source>
        <dbReference type="Pfam" id="PF00849"/>
    </source>
</evidence>